<comment type="caution">
    <text evidence="2">The sequence shown here is derived from an EMBL/GenBank/DDBJ whole genome shotgun (WGS) entry which is preliminary data.</text>
</comment>
<dbReference type="EMBL" id="QZEY01000014">
    <property type="protein sequence ID" value="RJL24696.1"/>
    <property type="molecule type" value="Genomic_DNA"/>
</dbReference>
<evidence type="ECO:0000313" key="2">
    <source>
        <dbReference type="EMBL" id="RJL24696.1"/>
    </source>
</evidence>
<protein>
    <submittedName>
        <fullName evidence="2">Uncharacterized protein</fullName>
    </submittedName>
</protein>
<dbReference type="Proteomes" id="UP000265768">
    <property type="component" value="Unassembled WGS sequence"/>
</dbReference>
<proteinExistence type="predicted"/>
<feature type="compositionally biased region" description="Low complexity" evidence="1">
    <location>
        <begin position="24"/>
        <end position="36"/>
    </location>
</feature>
<accession>A0A3A4A6Y6</accession>
<organism evidence="2 3">
    <name type="scientific">Bailinhaonella thermotolerans</name>
    <dbReference type="NCBI Taxonomy" id="1070861"/>
    <lineage>
        <taxon>Bacteria</taxon>
        <taxon>Bacillati</taxon>
        <taxon>Actinomycetota</taxon>
        <taxon>Actinomycetes</taxon>
        <taxon>Streptosporangiales</taxon>
        <taxon>Streptosporangiaceae</taxon>
        <taxon>Bailinhaonella</taxon>
    </lineage>
</organism>
<dbReference type="AlphaFoldDB" id="A0A3A4A6Y6"/>
<evidence type="ECO:0000256" key="1">
    <source>
        <dbReference type="SAM" id="MobiDB-lite"/>
    </source>
</evidence>
<sequence>MLVIVGAVLAFFVFGRDGGGGVAQGSPSPSASQALPPQSPGPQQEERRPVASDYLGSSSDYFSRLEDRSADPEPLTEDEVFDDEARKPSFQNFHLELKGTRNETDCGKAVWGDALRELLADGGCSQVLNGYYVDRSGGYVAQVWLFNMKDKTWGDRLVAGMDPDPGPTAKAPGKLGFVIPMRGPAPYDRMLEGETWAHAEAFSHYVLLSWVGRADNNNIHSSEDMIALSTTAERCRGFIFSRNNR</sequence>
<reference evidence="2 3" key="1">
    <citation type="submission" date="2018-09" db="EMBL/GenBank/DDBJ databases">
        <title>YIM 75507 draft genome.</title>
        <authorList>
            <person name="Tang S."/>
            <person name="Feng Y."/>
        </authorList>
    </citation>
    <scope>NUCLEOTIDE SEQUENCE [LARGE SCALE GENOMIC DNA]</scope>
    <source>
        <strain evidence="2 3">YIM 75507</strain>
    </source>
</reference>
<dbReference type="OrthoDB" id="3421991at2"/>
<keyword evidence="3" id="KW-1185">Reference proteome</keyword>
<evidence type="ECO:0000313" key="3">
    <source>
        <dbReference type="Proteomes" id="UP000265768"/>
    </source>
</evidence>
<gene>
    <name evidence="2" type="ORF">D5H75_28265</name>
</gene>
<feature type="region of interest" description="Disordered" evidence="1">
    <location>
        <begin position="20"/>
        <end position="57"/>
    </location>
</feature>
<name>A0A3A4A6Y6_9ACTN</name>